<dbReference type="AlphaFoldDB" id="A0A0D0CAJ7"/>
<dbReference type="HOGENOM" id="CLU_2622714_0_0_1"/>
<keyword evidence="2" id="KW-1185">Reference proteome</keyword>
<accession>A0A0D0CAJ7</accession>
<evidence type="ECO:0000313" key="2">
    <source>
        <dbReference type="Proteomes" id="UP000054538"/>
    </source>
</evidence>
<organism evidence="1 2">
    <name type="scientific">Paxillus rubicundulus Ve08.2h10</name>
    <dbReference type="NCBI Taxonomy" id="930991"/>
    <lineage>
        <taxon>Eukaryota</taxon>
        <taxon>Fungi</taxon>
        <taxon>Dikarya</taxon>
        <taxon>Basidiomycota</taxon>
        <taxon>Agaricomycotina</taxon>
        <taxon>Agaricomycetes</taxon>
        <taxon>Agaricomycetidae</taxon>
        <taxon>Boletales</taxon>
        <taxon>Paxilineae</taxon>
        <taxon>Paxillaceae</taxon>
        <taxon>Paxillus</taxon>
    </lineage>
</organism>
<reference evidence="1 2" key="1">
    <citation type="submission" date="2014-04" db="EMBL/GenBank/DDBJ databases">
        <authorList>
            <consortium name="DOE Joint Genome Institute"/>
            <person name="Kuo A."/>
            <person name="Kohler A."/>
            <person name="Jargeat P."/>
            <person name="Nagy L.G."/>
            <person name="Floudas D."/>
            <person name="Copeland A."/>
            <person name="Barry K.W."/>
            <person name="Cichocki N."/>
            <person name="Veneault-Fourrey C."/>
            <person name="LaButti K."/>
            <person name="Lindquist E.A."/>
            <person name="Lipzen A."/>
            <person name="Lundell T."/>
            <person name="Morin E."/>
            <person name="Murat C."/>
            <person name="Sun H."/>
            <person name="Tunlid A."/>
            <person name="Henrissat B."/>
            <person name="Grigoriev I.V."/>
            <person name="Hibbett D.S."/>
            <person name="Martin F."/>
            <person name="Nordberg H.P."/>
            <person name="Cantor M.N."/>
            <person name="Hua S.X."/>
        </authorList>
    </citation>
    <scope>NUCLEOTIDE SEQUENCE [LARGE SCALE GENOMIC DNA]</scope>
    <source>
        <strain evidence="1 2">Ve08.2h10</strain>
    </source>
</reference>
<reference evidence="2" key="2">
    <citation type="submission" date="2015-01" db="EMBL/GenBank/DDBJ databases">
        <title>Evolutionary Origins and Diversification of the Mycorrhizal Mutualists.</title>
        <authorList>
            <consortium name="DOE Joint Genome Institute"/>
            <consortium name="Mycorrhizal Genomics Consortium"/>
            <person name="Kohler A."/>
            <person name="Kuo A."/>
            <person name="Nagy L.G."/>
            <person name="Floudas D."/>
            <person name="Copeland A."/>
            <person name="Barry K.W."/>
            <person name="Cichocki N."/>
            <person name="Veneault-Fourrey C."/>
            <person name="LaButti K."/>
            <person name="Lindquist E.A."/>
            <person name="Lipzen A."/>
            <person name="Lundell T."/>
            <person name="Morin E."/>
            <person name="Murat C."/>
            <person name="Riley R."/>
            <person name="Ohm R."/>
            <person name="Sun H."/>
            <person name="Tunlid A."/>
            <person name="Henrissat B."/>
            <person name="Grigoriev I.V."/>
            <person name="Hibbett D.S."/>
            <person name="Martin F."/>
        </authorList>
    </citation>
    <scope>NUCLEOTIDE SEQUENCE [LARGE SCALE GENOMIC DNA]</scope>
    <source>
        <strain evidence="2">Ve08.2h10</strain>
    </source>
</reference>
<dbReference type="InParanoid" id="A0A0D0CAJ7"/>
<protein>
    <submittedName>
        <fullName evidence="1">Uncharacterized protein</fullName>
    </submittedName>
</protein>
<gene>
    <name evidence="1" type="ORF">PAXRUDRAFT_259041</name>
</gene>
<dbReference type="EMBL" id="KN826152">
    <property type="protein sequence ID" value="KIK79902.1"/>
    <property type="molecule type" value="Genomic_DNA"/>
</dbReference>
<evidence type="ECO:0000313" key="1">
    <source>
        <dbReference type="EMBL" id="KIK79902.1"/>
    </source>
</evidence>
<proteinExistence type="predicted"/>
<dbReference type="Proteomes" id="UP000054538">
    <property type="component" value="Unassembled WGS sequence"/>
</dbReference>
<name>A0A0D0CAJ7_9AGAM</name>
<sequence>MSSSRSYSFFHCIPAVLVPLPSPAYHLPSRCTRHSICSHTPALASSDWTLARIALALSHLYTTCSTLRSDCYFYWYDI</sequence>